<dbReference type="Gene3D" id="1.10.3300.10">
    <property type="entry name" value="Jann2411-like domain"/>
    <property type="match status" value="1"/>
</dbReference>
<dbReference type="InterPro" id="IPR010852">
    <property type="entry name" value="ABATE"/>
</dbReference>
<evidence type="ECO:0000259" key="1">
    <source>
        <dbReference type="Pfam" id="PF11706"/>
    </source>
</evidence>
<dbReference type="InterPro" id="IPR023286">
    <property type="entry name" value="ABATE_dom_sf"/>
</dbReference>
<gene>
    <name evidence="2" type="ORF">MUN88_04145</name>
</gene>
<dbReference type="InterPro" id="IPR021005">
    <property type="entry name" value="Znf_CGNR"/>
</dbReference>
<feature type="domain" description="Zinc finger CGNR" evidence="1">
    <location>
        <begin position="150"/>
        <end position="188"/>
    </location>
</feature>
<reference evidence="2 3" key="1">
    <citation type="submission" date="2022-04" db="EMBL/GenBank/DDBJ databases">
        <title>Gracilibacillus sp. isolated from saltern.</title>
        <authorList>
            <person name="Won M."/>
            <person name="Lee C.-M."/>
            <person name="Woen H.-Y."/>
            <person name="Kwon S.-W."/>
        </authorList>
    </citation>
    <scope>NUCLEOTIDE SEQUENCE [LARGE SCALE GENOMIC DNA]</scope>
    <source>
        <strain evidence="2 3">SSWR10-1</strain>
    </source>
</reference>
<accession>A0ABY4EZM6</accession>
<evidence type="ECO:0000313" key="3">
    <source>
        <dbReference type="Proteomes" id="UP000831782"/>
    </source>
</evidence>
<dbReference type="EMBL" id="CP095072">
    <property type="protein sequence ID" value="UOQ49323.1"/>
    <property type="molecule type" value="Genomic_DNA"/>
</dbReference>
<dbReference type="Pfam" id="PF11706">
    <property type="entry name" value="zf-CGNR"/>
    <property type="match status" value="1"/>
</dbReference>
<dbReference type="Pfam" id="PF07336">
    <property type="entry name" value="ABATE"/>
    <property type="match status" value="1"/>
</dbReference>
<protein>
    <submittedName>
        <fullName evidence="2">CGNR zinc finger domain-containing protein</fullName>
    </submittedName>
</protein>
<dbReference type="PANTHER" id="PTHR35525:SF3">
    <property type="entry name" value="BLL6575 PROTEIN"/>
    <property type="match status" value="1"/>
</dbReference>
<keyword evidence="3" id="KW-1185">Reference proteome</keyword>
<dbReference type="SUPFAM" id="SSF160904">
    <property type="entry name" value="Jann2411-like"/>
    <property type="match status" value="1"/>
</dbReference>
<proteinExistence type="predicted"/>
<dbReference type="PANTHER" id="PTHR35525">
    <property type="entry name" value="BLL6575 PROTEIN"/>
    <property type="match status" value="1"/>
</dbReference>
<dbReference type="Proteomes" id="UP000831782">
    <property type="component" value="Chromosome"/>
</dbReference>
<sequence>MAVEQKFPLISGNISIDLVNTEVVRHGTRHDLLTNTKHVLAWFDTLIRENIIFKEQFSKDIEQRGNDALILLHELRSFLREGYEKMADGKELSSDWINHLELLIKNAPFTYQFKDDKLIPTPMGKPENALTSLIALDALKLISSGQLSNIHRCANPDCVLLFIDTHGRRKWCSMKICGNRSKVTRHQRHKAQKN</sequence>
<organism evidence="2 3">
    <name type="scientific">Gracilibacillus caseinilyticus</name>
    <dbReference type="NCBI Taxonomy" id="2932256"/>
    <lineage>
        <taxon>Bacteria</taxon>
        <taxon>Bacillati</taxon>
        <taxon>Bacillota</taxon>
        <taxon>Bacilli</taxon>
        <taxon>Bacillales</taxon>
        <taxon>Bacillaceae</taxon>
        <taxon>Gracilibacillus</taxon>
    </lineage>
</organism>
<dbReference type="RefSeq" id="WP_244721222.1">
    <property type="nucleotide sequence ID" value="NZ_CP095072.1"/>
</dbReference>
<name>A0ABY4EZM6_9BACI</name>
<evidence type="ECO:0000313" key="2">
    <source>
        <dbReference type="EMBL" id="UOQ49323.1"/>
    </source>
</evidence>